<protein>
    <recommendedName>
        <fullName evidence="1">FAR1 domain-containing protein</fullName>
    </recommendedName>
</protein>
<dbReference type="Pfam" id="PF03101">
    <property type="entry name" value="FAR1"/>
    <property type="match status" value="1"/>
</dbReference>
<name>A0AAD8GSP5_9APIA</name>
<reference evidence="2" key="1">
    <citation type="submission" date="2023-02" db="EMBL/GenBank/DDBJ databases">
        <title>Genome of toxic invasive species Heracleum sosnowskyi carries increased number of genes despite the absence of recent whole-genome duplications.</title>
        <authorList>
            <person name="Schelkunov M."/>
            <person name="Shtratnikova V."/>
            <person name="Makarenko M."/>
            <person name="Klepikova A."/>
            <person name="Omelchenko D."/>
            <person name="Novikova G."/>
            <person name="Obukhova E."/>
            <person name="Bogdanov V."/>
            <person name="Penin A."/>
            <person name="Logacheva M."/>
        </authorList>
    </citation>
    <scope>NUCLEOTIDE SEQUENCE</scope>
    <source>
        <strain evidence="2">Hsosn_3</strain>
        <tissue evidence="2">Leaf</tissue>
    </source>
</reference>
<dbReference type="AlphaFoldDB" id="A0AAD8GSP5"/>
<comment type="caution">
    <text evidence="2">The sequence shown here is derived from an EMBL/GenBank/DDBJ whole genome shotgun (WGS) entry which is preliminary data.</text>
</comment>
<organism evidence="2 3">
    <name type="scientific">Heracleum sosnowskyi</name>
    <dbReference type="NCBI Taxonomy" id="360622"/>
    <lineage>
        <taxon>Eukaryota</taxon>
        <taxon>Viridiplantae</taxon>
        <taxon>Streptophyta</taxon>
        <taxon>Embryophyta</taxon>
        <taxon>Tracheophyta</taxon>
        <taxon>Spermatophyta</taxon>
        <taxon>Magnoliopsida</taxon>
        <taxon>eudicotyledons</taxon>
        <taxon>Gunneridae</taxon>
        <taxon>Pentapetalae</taxon>
        <taxon>asterids</taxon>
        <taxon>campanulids</taxon>
        <taxon>Apiales</taxon>
        <taxon>Apiaceae</taxon>
        <taxon>Apioideae</taxon>
        <taxon>apioid superclade</taxon>
        <taxon>Tordylieae</taxon>
        <taxon>Tordyliinae</taxon>
        <taxon>Heracleum</taxon>
    </lineage>
</organism>
<evidence type="ECO:0000259" key="1">
    <source>
        <dbReference type="Pfam" id="PF03101"/>
    </source>
</evidence>
<dbReference type="PANTHER" id="PTHR46328:SF27">
    <property type="entry name" value="OS12G0287500 PROTEIN"/>
    <property type="match status" value="1"/>
</dbReference>
<sequence>MNDDASSDNESHYSTNEVQYGNIDSTIVPHIGMKFPNEDIAYDFYKNFALIKGFATRKYSSYKSRSCGTLIKKTFVCNKEGFRRFDKRDEGKEVRHRRNTRENCKAHMIVHRNSKGFWHITAFSDTHTHAMIFSPKKKSRLRSNKKANQELHNKIVIDDYHSCGIGPSKIARLINVSSHGSSKITPQQVSDHLKISRKSNIGKECRIVLEKLMERQTRDPQFYYAIEVDENQVCRSI</sequence>
<evidence type="ECO:0000313" key="2">
    <source>
        <dbReference type="EMBL" id="KAK1354472.1"/>
    </source>
</evidence>
<evidence type="ECO:0000313" key="3">
    <source>
        <dbReference type="Proteomes" id="UP001237642"/>
    </source>
</evidence>
<dbReference type="InterPro" id="IPR004330">
    <property type="entry name" value="FAR1_DNA_bnd_dom"/>
</dbReference>
<reference evidence="2" key="2">
    <citation type="submission" date="2023-05" db="EMBL/GenBank/DDBJ databases">
        <authorList>
            <person name="Schelkunov M.I."/>
        </authorList>
    </citation>
    <scope>NUCLEOTIDE SEQUENCE</scope>
    <source>
        <strain evidence="2">Hsosn_3</strain>
        <tissue evidence="2">Leaf</tissue>
    </source>
</reference>
<keyword evidence="3" id="KW-1185">Reference proteome</keyword>
<dbReference type="Proteomes" id="UP001237642">
    <property type="component" value="Unassembled WGS sequence"/>
</dbReference>
<dbReference type="PANTHER" id="PTHR46328">
    <property type="entry name" value="FAR-RED IMPAIRED RESPONSIVE (FAR1) FAMILY PROTEIN-RELATED"/>
    <property type="match status" value="1"/>
</dbReference>
<gene>
    <name evidence="2" type="ORF">POM88_047728</name>
</gene>
<feature type="domain" description="FAR1" evidence="1">
    <location>
        <begin position="43"/>
        <end position="131"/>
    </location>
</feature>
<proteinExistence type="predicted"/>
<accession>A0AAD8GSP5</accession>
<dbReference type="EMBL" id="JAUIZM010000011">
    <property type="protein sequence ID" value="KAK1354472.1"/>
    <property type="molecule type" value="Genomic_DNA"/>
</dbReference>